<dbReference type="VEuPathDB" id="FungiDB:sscle_15g105570"/>
<dbReference type="RefSeq" id="XP_001589642.1">
    <property type="nucleotide sequence ID" value="XM_001589592.1"/>
</dbReference>
<proteinExistence type="predicted"/>
<evidence type="ECO:0000313" key="2">
    <source>
        <dbReference type="Proteomes" id="UP000177798"/>
    </source>
</evidence>
<sequence length="160" mass="17709">MLLTPETNFPLHIRIATSSTSNILPLTSPFVNLKYDTAERKILDGDVKERLPCSFYDDQYSSTEWLLPEEAEKETRNQGKASAANGFPQKMPLKPFAYVKRHALGQIGSLVTLKRAVQKEISRILVPLGVSTPTCLVIIPTTPSYLSDEGTPNLSIFTTA</sequence>
<dbReference type="EMBL" id="CP017828">
    <property type="protein sequence ID" value="APA15787.1"/>
    <property type="molecule type" value="Genomic_DNA"/>
</dbReference>
<reference evidence="2" key="1">
    <citation type="journal article" date="2017" name="Genome Biol. Evol.">
        <title>The complete genome sequence of the phytopathogenic fungus Sclerotinia sclerotiorum reveals insights into the genome architecture of broad host range pathogens.</title>
        <authorList>
            <person name="Derbyshire M."/>
            <person name="Denton-Giles M."/>
            <person name="Hegedus D."/>
            <person name="Seifbarghy S."/>
            <person name="Rollins J."/>
            <person name="van Kan J."/>
            <person name="Seidl M.F."/>
            <person name="Faino L."/>
            <person name="Mbengue M."/>
            <person name="Navaud O."/>
            <person name="Raffaele S."/>
            <person name="Hammond-Kosack K."/>
            <person name="Heard S."/>
            <person name="Oliver R."/>
        </authorList>
    </citation>
    <scope>NUCLEOTIDE SEQUENCE [LARGE SCALE GENOMIC DNA]</scope>
    <source>
        <strain evidence="2">ATCC 18683 / 1980 / Ss-1</strain>
    </source>
</reference>
<name>A0A1D9QLG9_SCLS1</name>
<dbReference type="Proteomes" id="UP000177798">
    <property type="component" value="Chromosome 15"/>
</dbReference>
<protein>
    <submittedName>
        <fullName evidence="1">Uncharacterized protein</fullName>
    </submittedName>
</protein>
<dbReference type="AlphaFoldDB" id="A0A1D9QLG9"/>
<evidence type="ECO:0000313" key="1">
    <source>
        <dbReference type="EMBL" id="APA15787.1"/>
    </source>
</evidence>
<organism evidence="1 2">
    <name type="scientific">Sclerotinia sclerotiorum (strain ATCC 18683 / 1980 / Ss-1)</name>
    <name type="common">White mold</name>
    <name type="synonym">Whetzelinia sclerotiorum</name>
    <dbReference type="NCBI Taxonomy" id="665079"/>
    <lineage>
        <taxon>Eukaryota</taxon>
        <taxon>Fungi</taxon>
        <taxon>Dikarya</taxon>
        <taxon>Ascomycota</taxon>
        <taxon>Pezizomycotina</taxon>
        <taxon>Leotiomycetes</taxon>
        <taxon>Helotiales</taxon>
        <taxon>Sclerotiniaceae</taxon>
        <taxon>Sclerotinia</taxon>
    </lineage>
</organism>
<accession>A0A1D9QLG9</accession>
<gene>
    <name evidence="1" type="ORF">sscle_15g105570</name>
</gene>
<dbReference type="KEGG" id="ssl:SS1G_09364"/>